<dbReference type="InterPro" id="IPR054828">
    <property type="entry name" value="Vit_B12_bind_prot"/>
</dbReference>
<dbReference type="Gene3D" id="3.40.50.1980">
    <property type="entry name" value="Nitrogenase molybdenum iron protein domain"/>
    <property type="match status" value="2"/>
</dbReference>
<protein>
    <submittedName>
        <fullName evidence="3">Cobalamin-binding protein</fullName>
    </submittedName>
</protein>
<evidence type="ECO:0000256" key="1">
    <source>
        <dbReference type="ARBA" id="ARBA00022729"/>
    </source>
</evidence>
<dbReference type="PROSITE" id="PS50983">
    <property type="entry name" value="FE_B12_PBP"/>
    <property type="match status" value="1"/>
</dbReference>
<dbReference type="PANTHER" id="PTHR30535:SF35">
    <property type="entry name" value="PERIPLASMIC BINDING PROTEIN"/>
    <property type="match status" value="1"/>
</dbReference>
<name>A0A291R128_9BACT</name>
<dbReference type="Pfam" id="PF01497">
    <property type="entry name" value="Peripla_BP_2"/>
    <property type="match status" value="1"/>
</dbReference>
<evidence type="ECO:0000313" key="4">
    <source>
        <dbReference type="Proteomes" id="UP000220133"/>
    </source>
</evidence>
<evidence type="ECO:0000259" key="2">
    <source>
        <dbReference type="PROSITE" id="PS50983"/>
    </source>
</evidence>
<dbReference type="SUPFAM" id="SSF53807">
    <property type="entry name" value="Helical backbone' metal receptor"/>
    <property type="match status" value="1"/>
</dbReference>
<dbReference type="EMBL" id="CP023777">
    <property type="protein sequence ID" value="ATL49910.1"/>
    <property type="molecule type" value="Genomic_DNA"/>
</dbReference>
<dbReference type="NCBIfam" id="NF038402">
    <property type="entry name" value="TroA_like"/>
    <property type="match status" value="1"/>
</dbReference>
<accession>A0A291R128</accession>
<gene>
    <name evidence="3" type="ORF">COR50_15960</name>
</gene>
<proteinExistence type="predicted"/>
<dbReference type="OrthoDB" id="9816357at2"/>
<sequence>MLVIDQMQREVTVPLKDLRIISLVPSQTELLYELGLDKEVIGITKFCVHPVSWFRTKTRVGGTKQLHLEQIRGMRPNLIIANKEENEREQVEALAEEFPVWISDIHNFTEAYAMIRDIGAITGRPNEARELIGAIKTGFQNMEKLSRPLSVAYFIWRNPWMVAGNDTFIHQVLTGAGFENAFNLSGRYPEVTAQQLQEIQPDLVFLSSEPFPFREKHIAEIQSIIPGSKILLVDGEMFSWYGSRLKEVPGYLGGLINKIKS</sequence>
<organism evidence="3 4">
    <name type="scientific">Chitinophaga caeni</name>
    <dbReference type="NCBI Taxonomy" id="2029983"/>
    <lineage>
        <taxon>Bacteria</taxon>
        <taxon>Pseudomonadati</taxon>
        <taxon>Bacteroidota</taxon>
        <taxon>Chitinophagia</taxon>
        <taxon>Chitinophagales</taxon>
        <taxon>Chitinophagaceae</taxon>
        <taxon>Chitinophaga</taxon>
    </lineage>
</organism>
<feature type="domain" description="Fe/B12 periplasmic-binding" evidence="2">
    <location>
        <begin position="19"/>
        <end position="261"/>
    </location>
</feature>
<dbReference type="Proteomes" id="UP000220133">
    <property type="component" value="Chromosome"/>
</dbReference>
<evidence type="ECO:0000313" key="3">
    <source>
        <dbReference type="EMBL" id="ATL49910.1"/>
    </source>
</evidence>
<reference evidence="3 4" key="1">
    <citation type="submission" date="2017-10" db="EMBL/GenBank/DDBJ databases">
        <title>Paenichitinophaga pekingensis gen. nov., sp. nov., isolated from activated sludge.</title>
        <authorList>
            <person name="Jin D."/>
            <person name="Kong X."/>
            <person name="Deng Y."/>
            <person name="Bai Z."/>
        </authorList>
    </citation>
    <scope>NUCLEOTIDE SEQUENCE [LARGE SCALE GENOMIC DNA]</scope>
    <source>
        <strain evidence="3 4">13</strain>
    </source>
</reference>
<dbReference type="PANTHER" id="PTHR30535">
    <property type="entry name" value="VITAMIN B12-BINDING PROTEIN"/>
    <property type="match status" value="1"/>
</dbReference>
<dbReference type="InterPro" id="IPR050902">
    <property type="entry name" value="ABC_Transporter_SBP"/>
</dbReference>
<keyword evidence="1" id="KW-0732">Signal</keyword>
<keyword evidence="4" id="KW-1185">Reference proteome</keyword>
<dbReference type="InterPro" id="IPR002491">
    <property type="entry name" value="ABC_transptr_periplasmic_BD"/>
</dbReference>
<dbReference type="KEGG" id="cbae:COR50_15960"/>
<dbReference type="AlphaFoldDB" id="A0A291R128"/>